<dbReference type="AlphaFoldDB" id="A0A2M3ZMI8"/>
<feature type="region of interest" description="Disordered" evidence="1">
    <location>
        <begin position="52"/>
        <end position="75"/>
    </location>
</feature>
<sequence>MLLLVLLLLLLLLLLVLLLRMMISLVLHASRRRPAPPARCWRLIGKETIGGYHDHAFPSHTPPPNKHTDTRSGHR</sequence>
<organism evidence="2">
    <name type="scientific">Anopheles braziliensis</name>
    <dbReference type="NCBI Taxonomy" id="58242"/>
    <lineage>
        <taxon>Eukaryota</taxon>
        <taxon>Metazoa</taxon>
        <taxon>Ecdysozoa</taxon>
        <taxon>Arthropoda</taxon>
        <taxon>Hexapoda</taxon>
        <taxon>Insecta</taxon>
        <taxon>Pterygota</taxon>
        <taxon>Neoptera</taxon>
        <taxon>Endopterygota</taxon>
        <taxon>Diptera</taxon>
        <taxon>Nematocera</taxon>
        <taxon>Culicoidea</taxon>
        <taxon>Culicidae</taxon>
        <taxon>Anophelinae</taxon>
        <taxon>Anopheles</taxon>
    </lineage>
</organism>
<protein>
    <submittedName>
        <fullName evidence="2">Putative secreted peptide</fullName>
    </submittedName>
</protein>
<reference evidence="2" key="1">
    <citation type="submission" date="2018-01" db="EMBL/GenBank/DDBJ databases">
        <title>An insight into the sialome of Amazonian anophelines.</title>
        <authorList>
            <person name="Ribeiro J.M."/>
            <person name="Scarpassa V."/>
            <person name="Calvo E."/>
        </authorList>
    </citation>
    <scope>NUCLEOTIDE SEQUENCE</scope>
    <source>
        <tissue evidence="2">Salivary glands</tissue>
    </source>
</reference>
<proteinExistence type="predicted"/>
<evidence type="ECO:0000256" key="1">
    <source>
        <dbReference type="SAM" id="MobiDB-lite"/>
    </source>
</evidence>
<name>A0A2M3ZMI8_9DIPT</name>
<accession>A0A2M3ZMI8</accession>
<evidence type="ECO:0000313" key="2">
    <source>
        <dbReference type="EMBL" id="MBW29729.1"/>
    </source>
</evidence>
<feature type="compositionally biased region" description="Basic and acidic residues" evidence="1">
    <location>
        <begin position="66"/>
        <end position="75"/>
    </location>
</feature>
<dbReference type="EMBL" id="GGFM01008978">
    <property type="protein sequence ID" value="MBW29729.1"/>
    <property type="molecule type" value="Transcribed_RNA"/>
</dbReference>